<dbReference type="InterPro" id="IPR006059">
    <property type="entry name" value="SBP"/>
</dbReference>
<dbReference type="PANTHER" id="PTHR43649">
    <property type="entry name" value="ARABINOSE-BINDING PROTEIN-RELATED"/>
    <property type="match status" value="1"/>
</dbReference>
<keyword evidence="3" id="KW-0574">Periplasm</keyword>
<evidence type="ECO:0000256" key="1">
    <source>
        <dbReference type="ARBA" id="ARBA00004418"/>
    </source>
</evidence>
<comment type="subcellular location">
    <subcellularLocation>
        <location evidence="1">Periplasm</location>
    </subcellularLocation>
</comment>
<protein>
    <submittedName>
        <fullName evidence="6">Multiple sugar transport system substrate-binding protein</fullName>
    </submittedName>
</protein>
<feature type="region of interest" description="Disordered" evidence="4">
    <location>
        <begin position="500"/>
        <end position="525"/>
    </location>
</feature>
<evidence type="ECO:0000256" key="3">
    <source>
        <dbReference type="ARBA" id="ARBA00022764"/>
    </source>
</evidence>
<keyword evidence="6" id="KW-0813">Transport</keyword>
<gene>
    <name evidence="6" type="ORF">GGI64_000444</name>
</gene>
<keyword evidence="6" id="KW-0762">Sugar transport</keyword>
<feature type="chain" id="PRO_5031182892" evidence="5">
    <location>
        <begin position="24"/>
        <end position="525"/>
    </location>
</feature>
<keyword evidence="5" id="KW-0732">Signal</keyword>
<dbReference type="SUPFAM" id="SSF53850">
    <property type="entry name" value="Periplasmic binding protein-like II"/>
    <property type="match status" value="1"/>
</dbReference>
<comment type="caution">
    <text evidence="6">The sequence shown here is derived from an EMBL/GenBank/DDBJ whole genome shotgun (WGS) entry which is preliminary data.</text>
</comment>
<evidence type="ECO:0000313" key="6">
    <source>
        <dbReference type="EMBL" id="NYJ09425.1"/>
    </source>
</evidence>
<reference evidence="6 7" key="1">
    <citation type="submission" date="2020-07" db="EMBL/GenBank/DDBJ databases">
        <title>Genomic Encyclopedia of Type Strains, Phase IV (KMG-V): Genome sequencing to study the core and pangenomes of soil and plant-associated prokaryotes.</title>
        <authorList>
            <person name="Whitman W."/>
        </authorList>
    </citation>
    <scope>NUCLEOTIDE SEQUENCE [LARGE SCALE GENOMIC DNA]</scope>
    <source>
        <strain evidence="6 7">SEMIA 4052</strain>
    </source>
</reference>
<dbReference type="AlphaFoldDB" id="A0A7Z0IVZ6"/>
<evidence type="ECO:0000313" key="7">
    <source>
        <dbReference type="Proteomes" id="UP000535276"/>
    </source>
</evidence>
<evidence type="ECO:0000256" key="5">
    <source>
        <dbReference type="SAM" id="SignalP"/>
    </source>
</evidence>
<dbReference type="PANTHER" id="PTHR43649:SF12">
    <property type="entry name" value="DIACETYLCHITOBIOSE BINDING PROTEIN DASA"/>
    <property type="match status" value="1"/>
</dbReference>
<feature type="compositionally biased region" description="Basic residues" evidence="4">
    <location>
        <begin position="500"/>
        <end position="511"/>
    </location>
</feature>
<feature type="signal peptide" evidence="5">
    <location>
        <begin position="1"/>
        <end position="23"/>
    </location>
</feature>
<feature type="region of interest" description="Disordered" evidence="4">
    <location>
        <begin position="458"/>
        <end position="481"/>
    </location>
</feature>
<dbReference type="Gene3D" id="3.40.190.10">
    <property type="entry name" value="Periplasmic binding protein-like II"/>
    <property type="match status" value="2"/>
</dbReference>
<sequence>MKHITQLLAAAAVSMAIALPAHAETTLTVHYPMPGFFKDVMDTISKKFMAENPDIKIQFASPSATYEEGIQTILRQVGTSEMPDITFIGLNRLRMLDERDVAVDLGPFVKKDGNMAEQGFSDTILKLAQVKGKQVGLAFATSNPIMYYNADLVKAAGGNPDNPPKTWDEVIALGGKIKALGNGVDGIDFRWQGDDWMFSALLFGAGGRMLSDDESKVAFNGSEGEKAVEVLHRLVTEGGMPVFTKPAGEQAFAAGKVGFEFQTTGALRNTIKNVGDKFDLRTAKIPLIDPVNGRLPTGGNAVVILTHDAAKQDAAWKFAKFAAGPYGASVVVPGTGYVPNNELAAKSPEYLGDFYKQNPLFQAGLSQMPVMIPWYAFPGSNGVKVTQTIVDNLSRIVDQSAEPKEALDDAAADVEGMLPRSDRFSDKEGPGRHAERMAALLVFKRLGWPAPCHRGVVHRRHRDGGQGRHSPPCRGAARRPSPPCWHPAFRLSSAADRSAGRWRCRRSRRPTHPWALTTPRASARR</sequence>
<evidence type="ECO:0000256" key="2">
    <source>
        <dbReference type="ARBA" id="ARBA00008520"/>
    </source>
</evidence>
<dbReference type="CDD" id="cd14748">
    <property type="entry name" value="PBP2_UgpB"/>
    <property type="match status" value="1"/>
</dbReference>
<proteinExistence type="inferred from homology"/>
<dbReference type="EMBL" id="JACBZV010000001">
    <property type="protein sequence ID" value="NYJ09425.1"/>
    <property type="molecule type" value="Genomic_DNA"/>
</dbReference>
<dbReference type="Proteomes" id="UP000535276">
    <property type="component" value="Unassembled WGS sequence"/>
</dbReference>
<dbReference type="InterPro" id="IPR050490">
    <property type="entry name" value="Bact_solute-bd_prot1"/>
</dbReference>
<comment type="similarity">
    <text evidence="2">Belongs to the bacterial solute-binding protein 1 family.</text>
</comment>
<accession>A0A7Z0IVZ6</accession>
<evidence type="ECO:0000256" key="4">
    <source>
        <dbReference type="SAM" id="MobiDB-lite"/>
    </source>
</evidence>
<name>A0A7Z0IVZ6_RHILE</name>
<dbReference type="GO" id="GO:0042597">
    <property type="term" value="C:periplasmic space"/>
    <property type="evidence" value="ECO:0007669"/>
    <property type="project" value="UniProtKB-SubCell"/>
</dbReference>
<organism evidence="6 7">
    <name type="scientific">Rhizobium leguminosarum</name>
    <dbReference type="NCBI Taxonomy" id="384"/>
    <lineage>
        <taxon>Bacteria</taxon>
        <taxon>Pseudomonadati</taxon>
        <taxon>Pseudomonadota</taxon>
        <taxon>Alphaproteobacteria</taxon>
        <taxon>Hyphomicrobiales</taxon>
        <taxon>Rhizobiaceae</taxon>
        <taxon>Rhizobium/Agrobacterium group</taxon>
        <taxon>Rhizobium</taxon>
    </lineage>
</organism>
<dbReference type="Pfam" id="PF13416">
    <property type="entry name" value="SBP_bac_8"/>
    <property type="match status" value="1"/>
</dbReference>